<dbReference type="CDD" id="cd06257">
    <property type="entry name" value="DnaJ"/>
    <property type="match status" value="1"/>
</dbReference>
<dbReference type="Proteomes" id="UP000053573">
    <property type="component" value="Unassembled WGS sequence"/>
</dbReference>
<sequence length="311" mass="36641">MAPVPITEDYYMVLEVVQTATPELIIQSYKRLALKLHPDRNAKPDATESFQLLGRAYETLKDESKRRAYDLIYPFITRSHPSPQTTQTPRPPASTPQSEALSDAAQIATLQKSKQERGARWWTKKNAFSSSIFELQRKIRRLEQEIKNLESIVAAEAAEEAQKNSWATWLLSPIYKKAKDSEEEKARKDRGRQERRIEKDMKDRRLELMKGDLKKEESFLRKAKEEVDAADLVDTRKIQVIQDRILARKTWERQERERVERERIAKIWKQQQEQQQKREWEAAEALRKQQAEERRTRQASTSTCRHDVPEL</sequence>
<dbReference type="SMART" id="SM00271">
    <property type="entry name" value="DnaJ"/>
    <property type="match status" value="1"/>
</dbReference>
<keyword evidence="1" id="KW-0175">Coiled coil</keyword>
<name>A0A0H1B949_9EURO</name>
<dbReference type="PRINTS" id="PR00625">
    <property type="entry name" value="JDOMAIN"/>
</dbReference>
<dbReference type="STRING" id="2060906.A0A0H1B949"/>
<protein>
    <recommendedName>
        <fullName evidence="3">J domain-containing protein</fullName>
    </recommendedName>
</protein>
<dbReference type="PANTHER" id="PTHR43096">
    <property type="entry name" value="DNAJ HOMOLOG 1, MITOCHONDRIAL-RELATED"/>
    <property type="match status" value="1"/>
</dbReference>
<evidence type="ECO:0000313" key="4">
    <source>
        <dbReference type="EMBL" id="KLJ07618.1"/>
    </source>
</evidence>
<comment type="caution">
    <text evidence="4">The sequence shown here is derived from an EMBL/GenBank/DDBJ whole genome shotgun (WGS) entry which is preliminary data.</text>
</comment>
<dbReference type="SUPFAM" id="SSF46565">
    <property type="entry name" value="Chaperone J-domain"/>
    <property type="match status" value="1"/>
</dbReference>
<dbReference type="AlphaFoldDB" id="A0A0H1B949"/>
<dbReference type="PROSITE" id="PS00636">
    <property type="entry name" value="DNAJ_1"/>
    <property type="match status" value="1"/>
</dbReference>
<dbReference type="PROSITE" id="PS50076">
    <property type="entry name" value="DNAJ_2"/>
    <property type="match status" value="1"/>
</dbReference>
<dbReference type="GO" id="GO:0051082">
    <property type="term" value="F:unfolded protein binding"/>
    <property type="evidence" value="ECO:0007669"/>
    <property type="project" value="TreeGrafter"/>
</dbReference>
<feature type="compositionally biased region" description="Basic and acidic residues" evidence="2">
    <location>
        <begin position="278"/>
        <end position="296"/>
    </location>
</feature>
<dbReference type="InterPro" id="IPR018253">
    <property type="entry name" value="DnaJ_domain_CS"/>
</dbReference>
<feature type="compositionally biased region" description="Low complexity" evidence="2">
    <location>
        <begin position="77"/>
        <end position="88"/>
    </location>
</feature>
<keyword evidence="5" id="KW-1185">Reference proteome</keyword>
<feature type="region of interest" description="Disordered" evidence="2">
    <location>
        <begin position="77"/>
        <end position="101"/>
    </location>
</feature>
<dbReference type="GO" id="GO:0042026">
    <property type="term" value="P:protein refolding"/>
    <property type="evidence" value="ECO:0007669"/>
    <property type="project" value="TreeGrafter"/>
</dbReference>
<dbReference type="GO" id="GO:0005737">
    <property type="term" value="C:cytoplasm"/>
    <property type="evidence" value="ECO:0007669"/>
    <property type="project" value="TreeGrafter"/>
</dbReference>
<evidence type="ECO:0000256" key="1">
    <source>
        <dbReference type="SAM" id="Coils"/>
    </source>
</evidence>
<dbReference type="PANTHER" id="PTHR43096:SF10">
    <property type="entry name" value="CHAPERONE PROTEIN DNAJ A6, CHLOROPLASTIC"/>
    <property type="match status" value="1"/>
</dbReference>
<proteinExistence type="predicted"/>
<dbReference type="Gene3D" id="1.10.287.110">
    <property type="entry name" value="DnaJ domain"/>
    <property type="match status" value="1"/>
</dbReference>
<dbReference type="EMBL" id="LDEV01002791">
    <property type="protein sequence ID" value="KLJ07618.1"/>
    <property type="molecule type" value="Genomic_DNA"/>
</dbReference>
<evidence type="ECO:0000259" key="3">
    <source>
        <dbReference type="PROSITE" id="PS50076"/>
    </source>
</evidence>
<dbReference type="InterPro" id="IPR036869">
    <property type="entry name" value="J_dom_sf"/>
</dbReference>
<reference evidence="5" key="1">
    <citation type="journal article" date="2015" name="PLoS Genet.">
        <title>The dynamic genome and transcriptome of the human fungal pathogen Blastomyces and close relative Emmonsia.</title>
        <authorList>
            <person name="Munoz J.F."/>
            <person name="Gauthier G.M."/>
            <person name="Desjardins C.A."/>
            <person name="Gallo J.E."/>
            <person name="Holder J."/>
            <person name="Sullivan T.D."/>
            <person name="Marty A.J."/>
            <person name="Carmen J.C."/>
            <person name="Chen Z."/>
            <person name="Ding L."/>
            <person name="Gujja S."/>
            <person name="Magrini V."/>
            <person name="Misas E."/>
            <person name="Mitreva M."/>
            <person name="Priest M."/>
            <person name="Saif S."/>
            <person name="Whiston E.A."/>
            <person name="Young S."/>
            <person name="Zeng Q."/>
            <person name="Goldman W.E."/>
            <person name="Mardis E.R."/>
            <person name="Taylor J.W."/>
            <person name="McEwen J.G."/>
            <person name="Clay O.K."/>
            <person name="Klein B.S."/>
            <person name="Cuomo C.A."/>
        </authorList>
    </citation>
    <scope>NUCLEOTIDE SEQUENCE [LARGE SCALE GENOMIC DNA]</scope>
    <source>
        <strain evidence="5">UAMH 139</strain>
    </source>
</reference>
<dbReference type="OrthoDB" id="442087at2759"/>
<accession>A0A0H1B949</accession>
<evidence type="ECO:0000313" key="5">
    <source>
        <dbReference type="Proteomes" id="UP000053573"/>
    </source>
</evidence>
<dbReference type="InterPro" id="IPR001623">
    <property type="entry name" value="DnaJ_domain"/>
</dbReference>
<gene>
    <name evidence="4" type="ORF">EMPG_10010</name>
</gene>
<evidence type="ECO:0000256" key="2">
    <source>
        <dbReference type="SAM" id="MobiDB-lite"/>
    </source>
</evidence>
<dbReference type="Pfam" id="PF00226">
    <property type="entry name" value="DnaJ"/>
    <property type="match status" value="1"/>
</dbReference>
<feature type="coiled-coil region" evidence="1">
    <location>
        <begin position="125"/>
        <end position="159"/>
    </location>
</feature>
<feature type="region of interest" description="Disordered" evidence="2">
    <location>
        <begin position="278"/>
        <end position="311"/>
    </location>
</feature>
<organism evidence="4 5">
    <name type="scientific">Blastomyces silverae</name>
    <dbReference type="NCBI Taxonomy" id="2060906"/>
    <lineage>
        <taxon>Eukaryota</taxon>
        <taxon>Fungi</taxon>
        <taxon>Dikarya</taxon>
        <taxon>Ascomycota</taxon>
        <taxon>Pezizomycotina</taxon>
        <taxon>Eurotiomycetes</taxon>
        <taxon>Eurotiomycetidae</taxon>
        <taxon>Onygenales</taxon>
        <taxon>Ajellomycetaceae</taxon>
        <taxon>Blastomyces</taxon>
    </lineage>
</organism>
<feature type="domain" description="J" evidence="3">
    <location>
        <begin position="9"/>
        <end position="73"/>
    </location>
</feature>